<dbReference type="Gene3D" id="3.80.10.10">
    <property type="entry name" value="Ribonuclease Inhibitor"/>
    <property type="match status" value="1"/>
</dbReference>
<reference evidence="2 3" key="2">
    <citation type="submission" date="2024-07" db="EMBL/GenBank/DDBJ databases">
        <authorList>
            <person name="Akdeniz Z."/>
        </authorList>
    </citation>
    <scope>NUCLEOTIDE SEQUENCE [LARGE SCALE GENOMIC DNA]</scope>
</reference>
<gene>
    <name evidence="1" type="ORF">HINF_LOCUS13003</name>
    <name evidence="2" type="ORF">HINF_LOCUS20781</name>
</gene>
<evidence type="ECO:0000313" key="2">
    <source>
        <dbReference type="EMBL" id="CAL6007737.1"/>
    </source>
</evidence>
<reference evidence="1" key="1">
    <citation type="submission" date="2023-06" db="EMBL/GenBank/DDBJ databases">
        <authorList>
            <person name="Kurt Z."/>
        </authorList>
    </citation>
    <scope>NUCLEOTIDE SEQUENCE</scope>
</reference>
<organism evidence="1">
    <name type="scientific">Hexamita inflata</name>
    <dbReference type="NCBI Taxonomy" id="28002"/>
    <lineage>
        <taxon>Eukaryota</taxon>
        <taxon>Metamonada</taxon>
        <taxon>Diplomonadida</taxon>
        <taxon>Hexamitidae</taxon>
        <taxon>Hexamitinae</taxon>
        <taxon>Hexamita</taxon>
    </lineage>
</organism>
<evidence type="ECO:0000313" key="1">
    <source>
        <dbReference type="EMBL" id="CAI9925358.1"/>
    </source>
</evidence>
<comment type="caution">
    <text evidence="1">The sequence shown here is derived from an EMBL/GenBank/DDBJ whole genome shotgun (WGS) entry which is preliminary data.</text>
</comment>
<dbReference type="Proteomes" id="UP001642409">
    <property type="component" value="Unassembled WGS sequence"/>
</dbReference>
<protein>
    <submittedName>
        <fullName evidence="1">Leucine-rich repeat domain superfamily</fullName>
    </submittedName>
    <submittedName>
        <fullName evidence="2">Leucine-rich_repeat domain superfamily</fullName>
    </submittedName>
</protein>
<dbReference type="AlphaFoldDB" id="A0AA86NST0"/>
<dbReference type="EMBL" id="CATOUU010000341">
    <property type="protein sequence ID" value="CAI9925358.1"/>
    <property type="molecule type" value="Genomic_DNA"/>
</dbReference>
<name>A0AA86NST0_9EUKA</name>
<sequence>MSETENVVIKNQTVSTKQLLQYKYAKHLTLINCGISSFAQIPLEQMNHLETLKLNKNNLTNFDYLQASAELMLLDISQNKFEQNSINNLCVAFANLKYLYFDSDLDNSLLFQRFFLERYYEKQNIIYNKFKINNISQNIEITNNNITVVTNSTVNVQICVYAVSNTKIEEILFDNITCLKDQRQVLNFAISGNIHLFIVFHVLKKCYCVIFDTFLQKQISISDYKQKMHSQPQIYQVIEPIFAIKNLIFNQRLKLDTNIQYSVIHFYQTVQTHSELLTCIQRQFNVDSVKAQFILKQSLLLQDAAGFPDNFRFKMTLNYTTYEIPIQFTKLSTDYEPILRKSNVYIVCHFKSQQKTQIQFSHEEVLEPGIKIEHDGDNIKAFMIPQNSNGKEFNFYLNGVFKCSGVQVKAEAGMWTACILHNNQEYVSNSLFIKPVSSQQVAKTIEPQKIDQNDQTTVQNKSAIKLDLIQPNLSVIKKAPSNNQVLKPVELKQELNVESVIIEETEEFEEKSEGNENK</sequence>
<accession>A0AA86NST0</accession>
<keyword evidence="3" id="KW-1185">Reference proteome</keyword>
<dbReference type="InterPro" id="IPR032675">
    <property type="entry name" value="LRR_dom_sf"/>
</dbReference>
<evidence type="ECO:0000313" key="3">
    <source>
        <dbReference type="Proteomes" id="UP001642409"/>
    </source>
</evidence>
<dbReference type="EMBL" id="CAXDID020000056">
    <property type="protein sequence ID" value="CAL6007737.1"/>
    <property type="molecule type" value="Genomic_DNA"/>
</dbReference>
<dbReference type="SUPFAM" id="SSF52058">
    <property type="entry name" value="L domain-like"/>
    <property type="match status" value="1"/>
</dbReference>
<proteinExistence type="predicted"/>